<feature type="compositionally biased region" description="Basic and acidic residues" evidence="1">
    <location>
        <begin position="61"/>
        <end position="81"/>
    </location>
</feature>
<feature type="region of interest" description="Disordered" evidence="1">
    <location>
        <begin position="61"/>
        <end position="86"/>
    </location>
</feature>
<dbReference type="EMBL" id="JARQWQ010000026">
    <property type="protein sequence ID" value="KAK2563116.1"/>
    <property type="molecule type" value="Genomic_DNA"/>
</dbReference>
<reference evidence="2" key="1">
    <citation type="journal article" date="2023" name="G3 (Bethesda)">
        <title>Whole genome assembly and annotation of the endangered Caribbean coral Acropora cervicornis.</title>
        <authorList>
            <person name="Selwyn J.D."/>
            <person name="Vollmer S.V."/>
        </authorList>
    </citation>
    <scope>NUCLEOTIDE SEQUENCE</scope>
    <source>
        <strain evidence="2">K2</strain>
    </source>
</reference>
<comment type="caution">
    <text evidence="2">The sequence shown here is derived from an EMBL/GenBank/DDBJ whole genome shotgun (WGS) entry which is preliminary data.</text>
</comment>
<dbReference type="AlphaFoldDB" id="A0AAD9V6J2"/>
<gene>
    <name evidence="2" type="ORF">P5673_013455</name>
</gene>
<dbReference type="Proteomes" id="UP001249851">
    <property type="component" value="Unassembled WGS sequence"/>
</dbReference>
<protein>
    <submittedName>
        <fullName evidence="2">Uncharacterized protein</fullName>
    </submittedName>
</protein>
<organism evidence="2 3">
    <name type="scientific">Acropora cervicornis</name>
    <name type="common">Staghorn coral</name>
    <dbReference type="NCBI Taxonomy" id="6130"/>
    <lineage>
        <taxon>Eukaryota</taxon>
        <taxon>Metazoa</taxon>
        <taxon>Cnidaria</taxon>
        <taxon>Anthozoa</taxon>
        <taxon>Hexacorallia</taxon>
        <taxon>Scleractinia</taxon>
        <taxon>Astrocoeniina</taxon>
        <taxon>Acroporidae</taxon>
        <taxon>Acropora</taxon>
    </lineage>
</organism>
<sequence>MSLWISNKEPVLTGVAGSKPGRFSVNFLHYREILQTREKKQVSLQDLENFLRNSISKSELKKGHTYGRESSEQRRSKRFDQYDPNMTPGPHLEFNFSLGFVSDRVSSSQSEPINGDNNRKQGLVAGALVRNGIKVRTTNGRFQVEVAHGDLLDSSIEKQSITLAERRDL</sequence>
<accession>A0AAD9V6J2</accession>
<keyword evidence="3" id="KW-1185">Reference proteome</keyword>
<evidence type="ECO:0000313" key="3">
    <source>
        <dbReference type="Proteomes" id="UP001249851"/>
    </source>
</evidence>
<name>A0AAD9V6J2_ACRCE</name>
<evidence type="ECO:0000313" key="2">
    <source>
        <dbReference type="EMBL" id="KAK2563116.1"/>
    </source>
</evidence>
<evidence type="ECO:0000256" key="1">
    <source>
        <dbReference type="SAM" id="MobiDB-lite"/>
    </source>
</evidence>
<proteinExistence type="predicted"/>
<reference evidence="2" key="2">
    <citation type="journal article" date="2023" name="Science">
        <title>Genomic signatures of disease resistance in endangered staghorn corals.</title>
        <authorList>
            <person name="Vollmer S.V."/>
            <person name="Selwyn J.D."/>
            <person name="Despard B.A."/>
            <person name="Roesel C.L."/>
        </authorList>
    </citation>
    <scope>NUCLEOTIDE SEQUENCE</scope>
    <source>
        <strain evidence="2">K2</strain>
    </source>
</reference>